<proteinExistence type="predicted"/>
<comment type="caution">
    <text evidence="1">The sequence shown here is derived from an EMBL/GenBank/DDBJ whole genome shotgun (WGS) entry which is preliminary data.</text>
</comment>
<evidence type="ECO:0000313" key="1">
    <source>
        <dbReference type="EMBL" id="MQL76744.1"/>
    </source>
</evidence>
<keyword evidence="2" id="KW-1185">Reference proteome</keyword>
<dbReference type="AlphaFoldDB" id="A0A843U4X8"/>
<dbReference type="EMBL" id="NMUH01000315">
    <property type="protein sequence ID" value="MQL76744.1"/>
    <property type="molecule type" value="Genomic_DNA"/>
</dbReference>
<organism evidence="1 2">
    <name type="scientific">Colocasia esculenta</name>
    <name type="common">Wild taro</name>
    <name type="synonym">Arum esculentum</name>
    <dbReference type="NCBI Taxonomy" id="4460"/>
    <lineage>
        <taxon>Eukaryota</taxon>
        <taxon>Viridiplantae</taxon>
        <taxon>Streptophyta</taxon>
        <taxon>Embryophyta</taxon>
        <taxon>Tracheophyta</taxon>
        <taxon>Spermatophyta</taxon>
        <taxon>Magnoliopsida</taxon>
        <taxon>Liliopsida</taxon>
        <taxon>Araceae</taxon>
        <taxon>Aroideae</taxon>
        <taxon>Colocasieae</taxon>
        <taxon>Colocasia</taxon>
    </lineage>
</organism>
<reference evidence="1" key="1">
    <citation type="submission" date="2017-07" db="EMBL/GenBank/DDBJ databases">
        <title>Taro Niue Genome Assembly and Annotation.</title>
        <authorList>
            <person name="Atibalentja N."/>
            <person name="Keating K."/>
            <person name="Fields C.J."/>
        </authorList>
    </citation>
    <scope>NUCLEOTIDE SEQUENCE</scope>
    <source>
        <strain evidence="1">Niue_2</strain>
        <tissue evidence="1">Leaf</tissue>
    </source>
</reference>
<sequence length="102" mass="11195">MAPASGALALVALVKHAAHEVSMFLCVCALPSLVVRRLFWNTSAVGYPRFCVSQARVFVVLGVCPGTCVVLSRSVSSVLDTVTPVFELYVRLRERRQWDSNL</sequence>
<evidence type="ECO:0000313" key="2">
    <source>
        <dbReference type="Proteomes" id="UP000652761"/>
    </source>
</evidence>
<dbReference type="Proteomes" id="UP000652761">
    <property type="component" value="Unassembled WGS sequence"/>
</dbReference>
<accession>A0A843U4X8</accession>
<name>A0A843U4X8_COLES</name>
<gene>
    <name evidence="1" type="ORF">Taro_009148</name>
</gene>
<protein>
    <submittedName>
        <fullName evidence="1">Uncharacterized protein</fullName>
    </submittedName>
</protein>